<evidence type="ECO:0000313" key="3">
    <source>
        <dbReference type="Proteomes" id="UP000187203"/>
    </source>
</evidence>
<proteinExistence type="predicted"/>
<dbReference type="Proteomes" id="UP000187203">
    <property type="component" value="Unassembled WGS sequence"/>
</dbReference>
<evidence type="ECO:0000256" key="1">
    <source>
        <dbReference type="SAM" id="MobiDB-lite"/>
    </source>
</evidence>
<sequence>MGVKDTLHYTPASSPSLVDRRKSCMPLRASD</sequence>
<accession>A0A1R3KV32</accession>
<reference evidence="3" key="1">
    <citation type="submission" date="2013-09" db="EMBL/GenBank/DDBJ databases">
        <title>Corchorus olitorius genome sequencing.</title>
        <authorList>
            <person name="Alam M."/>
            <person name="Haque M.S."/>
            <person name="Islam M.S."/>
            <person name="Emdad E.M."/>
            <person name="Islam M.M."/>
            <person name="Ahmed B."/>
            <person name="Halim A."/>
            <person name="Hossen Q.M.M."/>
            <person name="Hossain M.Z."/>
            <person name="Ahmed R."/>
            <person name="Khan M.M."/>
            <person name="Islam R."/>
            <person name="Rashid M.M."/>
            <person name="Khan S.A."/>
            <person name="Rahman M.S."/>
            <person name="Alam M."/>
            <person name="Yahiya A.S."/>
            <person name="Khan M.S."/>
            <person name="Azam M.S."/>
            <person name="Haque T."/>
            <person name="Lashkar M.Z.H."/>
            <person name="Akhand A.I."/>
            <person name="Morshed G."/>
            <person name="Roy S."/>
            <person name="Uddin K.S."/>
            <person name="Rabeya T."/>
            <person name="Hossain A.S."/>
            <person name="Chowdhury A."/>
            <person name="Snigdha A.R."/>
            <person name="Mortoza M.S."/>
            <person name="Matin S.A."/>
            <person name="Hoque S.M.E."/>
            <person name="Islam M.K."/>
            <person name="Roy D.K."/>
            <person name="Haider R."/>
            <person name="Moosa M.M."/>
            <person name="Elias S.M."/>
            <person name="Hasan A.M."/>
            <person name="Jahan S."/>
            <person name="Shafiuddin M."/>
            <person name="Mahmood N."/>
            <person name="Shommy N.S."/>
        </authorList>
    </citation>
    <scope>NUCLEOTIDE SEQUENCE [LARGE SCALE GENOMIC DNA]</scope>
    <source>
        <strain evidence="3">cv. O-4</strain>
    </source>
</reference>
<keyword evidence="3" id="KW-1185">Reference proteome</keyword>
<dbReference type="EMBL" id="AWUE01011136">
    <property type="protein sequence ID" value="OMP10916.1"/>
    <property type="molecule type" value="Genomic_DNA"/>
</dbReference>
<comment type="caution">
    <text evidence="2">The sequence shown here is derived from an EMBL/GenBank/DDBJ whole genome shotgun (WGS) entry which is preliminary data.</text>
</comment>
<protein>
    <submittedName>
        <fullName evidence="2">Uncharacterized protein</fullName>
    </submittedName>
</protein>
<dbReference type="AlphaFoldDB" id="A0A1R3KV32"/>
<organism evidence="2 3">
    <name type="scientific">Corchorus olitorius</name>
    <dbReference type="NCBI Taxonomy" id="93759"/>
    <lineage>
        <taxon>Eukaryota</taxon>
        <taxon>Viridiplantae</taxon>
        <taxon>Streptophyta</taxon>
        <taxon>Embryophyta</taxon>
        <taxon>Tracheophyta</taxon>
        <taxon>Spermatophyta</taxon>
        <taxon>Magnoliopsida</taxon>
        <taxon>eudicotyledons</taxon>
        <taxon>Gunneridae</taxon>
        <taxon>Pentapetalae</taxon>
        <taxon>rosids</taxon>
        <taxon>malvids</taxon>
        <taxon>Malvales</taxon>
        <taxon>Malvaceae</taxon>
        <taxon>Grewioideae</taxon>
        <taxon>Apeibeae</taxon>
        <taxon>Corchorus</taxon>
    </lineage>
</organism>
<evidence type="ECO:0000313" key="2">
    <source>
        <dbReference type="EMBL" id="OMP10916.1"/>
    </source>
</evidence>
<name>A0A1R3KV32_9ROSI</name>
<feature type="region of interest" description="Disordered" evidence="1">
    <location>
        <begin position="1"/>
        <end position="31"/>
    </location>
</feature>
<gene>
    <name evidence="2" type="ORF">COLO4_04169</name>
</gene>